<keyword evidence="4" id="KW-1185">Reference proteome</keyword>
<evidence type="ECO:0000256" key="1">
    <source>
        <dbReference type="SAM" id="MobiDB-lite"/>
    </source>
</evidence>
<dbReference type="InterPro" id="IPR001810">
    <property type="entry name" value="F-box_dom"/>
</dbReference>
<feature type="compositionally biased region" description="Basic and acidic residues" evidence="1">
    <location>
        <begin position="49"/>
        <end position="59"/>
    </location>
</feature>
<organism evidence="3 4">
    <name type="scientific">Marasmius crinis-equi</name>
    <dbReference type="NCBI Taxonomy" id="585013"/>
    <lineage>
        <taxon>Eukaryota</taxon>
        <taxon>Fungi</taxon>
        <taxon>Dikarya</taxon>
        <taxon>Basidiomycota</taxon>
        <taxon>Agaricomycotina</taxon>
        <taxon>Agaricomycetes</taxon>
        <taxon>Agaricomycetidae</taxon>
        <taxon>Agaricales</taxon>
        <taxon>Marasmiineae</taxon>
        <taxon>Marasmiaceae</taxon>
        <taxon>Marasmius</taxon>
    </lineage>
</organism>
<accession>A0ABR3ELQ0</accession>
<feature type="compositionally biased region" description="Basic residues" evidence="1">
    <location>
        <begin position="37"/>
        <end position="48"/>
    </location>
</feature>
<dbReference type="InterPro" id="IPR036047">
    <property type="entry name" value="F-box-like_dom_sf"/>
</dbReference>
<evidence type="ECO:0000313" key="4">
    <source>
        <dbReference type="Proteomes" id="UP001465976"/>
    </source>
</evidence>
<reference evidence="3 4" key="1">
    <citation type="submission" date="2024-02" db="EMBL/GenBank/DDBJ databases">
        <title>A draft genome for the cacao thread blight pathogen Marasmius crinis-equi.</title>
        <authorList>
            <person name="Cohen S.P."/>
            <person name="Baruah I.K."/>
            <person name="Amoako-Attah I."/>
            <person name="Bukari Y."/>
            <person name="Meinhardt L.W."/>
            <person name="Bailey B.A."/>
        </authorList>
    </citation>
    <scope>NUCLEOTIDE SEQUENCE [LARGE SCALE GENOMIC DNA]</scope>
    <source>
        <strain evidence="3 4">GH-76</strain>
    </source>
</reference>
<name>A0ABR3ELQ0_9AGAR</name>
<comment type="caution">
    <text evidence="3">The sequence shown here is derived from an EMBL/GenBank/DDBJ whole genome shotgun (WGS) entry which is preliminary data.</text>
</comment>
<dbReference type="PROSITE" id="PS50181">
    <property type="entry name" value="FBOX"/>
    <property type="match status" value="1"/>
</dbReference>
<dbReference type="Proteomes" id="UP001465976">
    <property type="component" value="Unassembled WGS sequence"/>
</dbReference>
<proteinExistence type="predicted"/>
<dbReference type="Pfam" id="PF00646">
    <property type="entry name" value="F-box"/>
    <property type="match status" value="1"/>
</dbReference>
<feature type="domain" description="F-box" evidence="2">
    <location>
        <begin position="68"/>
        <end position="117"/>
    </location>
</feature>
<evidence type="ECO:0000259" key="2">
    <source>
        <dbReference type="PROSITE" id="PS50181"/>
    </source>
</evidence>
<sequence>MSEGSNPQLRRSARNRKQTVAYNEEVEDEGDRVSKPSPKKRRKTTNSRRKVDAVEEKSTNTRRARGPLQRLKEIPLDVVFVIFGYLNPQDLLHLSRTNKDLRNLLLSRSTILVWKEARSNVEGLPDIPEDLSEPAYAHLCFDTQCYLCGNKNLTINLLWHDRTRACKNCIEQSQRQRRPRIIWFSVQVDLHPQALEQRQLAIPDSLPTRFWKILRYRGDIVSFHERRQWSDRLVCSRASHQQLVREWNANKNDPVWFERKMAEGKARHKHALKLGEWWKRRLREHDVELVAKRKAREEAILQRLSDIGWKEELDLQRPLNNLRFFKKFRIGTQAKKLTEKDWNDLRPQLEEALQKARNNRLMMELRARWKRRYEKFKNLLQAELDKAPFNTVGPSVFDIASLPQFQEKLLLPIEHDLTEEDLSALFPEIPQIRDRWVRAREEDLVEHLRKSGVANPTRDMLRCATTIFVCAECKSPCVYPRPLIHVCSRGRFSCWEFFSQNWRTPSFSDFLDATYGAIWNVSDYEYSDTWATAARNILSATDLPVDATVEDIRTADLWLECPGPNQCHLFCTPMQAV</sequence>
<dbReference type="EMBL" id="JBAHYK010003177">
    <property type="protein sequence ID" value="KAL0563817.1"/>
    <property type="molecule type" value="Genomic_DNA"/>
</dbReference>
<feature type="region of interest" description="Disordered" evidence="1">
    <location>
        <begin position="1"/>
        <end position="64"/>
    </location>
</feature>
<gene>
    <name evidence="3" type="ORF">V5O48_018246</name>
</gene>
<evidence type="ECO:0000313" key="3">
    <source>
        <dbReference type="EMBL" id="KAL0563817.1"/>
    </source>
</evidence>
<protein>
    <recommendedName>
        <fullName evidence="2">F-box domain-containing protein</fullName>
    </recommendedName>
</protein>
<dbReference type="CDD" id="cd09917">
    <property type="entry name" value="F-box_SF"/>
    <property type="match status" value="1"/>
</dbReference>
<dbReference type="SUPFAM" id="SSF81383">
    <property type="entry name" value="F-box domain"/>
    <property type="match status" value="1"/>
</dbReference>